<name>A0A7J0GNT8_9ERIC</name>
<sequence>MATVAVMLGGEGSLPRPKQPAFFTESSPVGADSSCSKHEAFSGFESIITEVEGR</sequence>
<organism evidence="2 3">
    <name type="scientific">Actinidia rufa</name>
    <dbReference type="NCBI Taxonomy" id="165716"/>
    <lineage>
        <taxon>Eukaryota</taxon>
        <taxon>Viridiplantae</taxon>
        <taxon>Streptophyta</taxon>
        <taxon>Embryophyta</taxon>
        <taxon>Tracheophyta</taxon>
        <taxon>Spermatophyta</taxon>
        <taxon>Magnoliopsida</taxon>
        <taxon>eudicotyledons</taxon>
        <taxon>Gunneridae</taxon>
        <taxon>Pentapetalae</taxon>
        <taxon>asterids</taxon>
        <taxon>Ericales</taxon>
        <taxon>Actinidiaceae</taxon>
        <taxon>Actinidia</taxon>
    </lineage>
</organism>
<dbReference type="OrthoDB" id="785331at2759"/>
<dbReference type="EMBL" id="BJWL01000023">
    <property type="protein sequence ID" value="GFZ12443.1"/>
    <property type="molecule type" value="Genomic_DNA"/>
</dbReference>
<feature type="domain" description="S-locus receptor kinase C-terminal" evidence="1">
    <location>
        <begin position="12"/>
        <end position="43"/>
    </location>
</feature>
<keyword evidence="3" id="KW-1185">Reference proteome</keyword>
<dbReference type="GO" id="GO:0004674">
    <property type="term" value="F:protein serine/threonine kinase activity"/>
    <property type="evidence" value="ECO:0007669"/>
    <property type="project" value="InterPro"/>
</dbReference>
<evidence type="ECO:0000313" key="3">
    <source>
        <dbReference type="Proteomes" id="UP000585474"/>
    </source>
</evidence>
<comment type="caution">
    <text evidence="2">The sequence shown here is derived from an EMBL/GenBank/DDBJ whole genome shotgun (WGS) entry which is preliminary data.</text>
</comment>
<dbReference type="Pfam" id="PF11883">
    <property type="entry name" value="DUF3403"/>
    <property type="match status" value="1"/>
</dbReference>
<protein>
    <recommendedName>
        <fullName evidence="1">S-locus receptor kinase C-terminal domain-containing protein</fullName>
    </recommendedName>
</protein>
<gene>
    <name evidence="2" type="ORF">Acr_23g0008280</name>
</gene>
<evidence type="ECO:0000259" key="1">
    <source>
        <dbReference type="Pfam" id="PF11883"/>
    </source>
</evidence>
<accession>A0A7J0GNT8</accession>
<dbReference type="InterPro" id="IPR021820">
    <property type="entry name" value="S-locus_recpt_kinase_C"/>
</dbReference>
<proteinExistence type="predicted"/>
<dbReference type="Proteomes" id="UP000585474">
    <property type="component" value="Unassembled WGS sequence"/>
</dbReference>
<evidence type="ECO:0000313" key="2">
    <source>
        <dbReference type="EMBL" id="GFZ12443.1"/>
    </source>
</evidence>
<dbReference type="AlphaFoldDB" id="A0A7J0GNT8"/>
<reference evidence="2 3" key="1">
    <citation type="submission" date="2019-07" db="EMBL/GenBank/DDBJ databases">
        <title>De Novo Assembly of kiwifruit Actinidia rufa.</title>
        <authorList>
            <person name="Sugita-Konishi S."/>
            <person name="Sato K."/>
            <person name="Mori E."/>
            <person name="Abe Y."/>
            <person name="Kisaki G."/>
            <person name="Hamano K."/>
            <person name="Suezawa K."/>
            <person name="Otani M."/>
            <person name="Fukuda T."/>
            <person name="Manabe T."/>
            <person name="Gomi K."/>
            <person name="Tabuchi M."/>
            <person name="Akimitsu K."/>
            <person name="Kataoka I."/>
        </authorList>
    </citation>
    <scope>NUCLEOTIDE SEQUENCE [LARGE SCALE GENOMIC DNA]</scope>
    <source>
        <strain evidence="3">cv. Fuchu</strain>
    </source>
</reference>